<dbReference type="eggNOG" id="COG1995">
    <property type="taxonomic scope" value="Bacteria"/>
</dbReference>
<proteinExistence type="predicted"/>
<feature type="compositionally biased region" description="Basic and acidic residues" evidence="4">
    <location>
        <begin position="363"/>
        <end position="383"/>
    </location>
</feature>
<gene>
    <name evidence="5" type="primary">pdxA</name>
    <name evidence="5" type="ordered locus">SGRA_2278</name>
</gene>
<sequence>MEKIKIGISIGDINGIGPEVLLKTLGDSRITELCTPVIFGSAKILAYHKNIVKLRSFQFHTIEEGEQPEEGQINVVNCWSDNVRINLGNISEEAGKYAYIALEKAVQALKDGYVDALVTAPINKEAMQLANFPHTGHTEYLAEQLGSKENLMMLVHENLRVGLVTNHLPIRQVADAINSQTVLRKLQLMHHSLRADFGLDRPKIAVLGLNPHASDGGNIGTEEQEVILPAIEKAKKEGIMAIGPYPADGFFGSQNYKNFDAILAMYHDQGLVAFKALSFGQGVNFTAGMPFVRTSPDHGTAFNLAGKNVADADSFRRALYLAIDAHRNRANYEDMHANEMPSISLEQYEKEEEQERRKYRKQRQQERKDAPKQEETNEEDPKGKGKRSSKRPPRGPKRKGPRPTDTVENKEAEAPKNEQKQEPQKQEPKAEAPKNEQKQEPKKQEPKAEAPKNVQKQEPKKQEPKAEAPKNEQKQEPKKQEPKAEAPKNVQKQEPKKQEPKAEAPKNVQKQEELNKD</sequence>
<keyword evidence="2 5" id="KW-0560">Oxidoreductase</keyword>
<dbReference type="Proteomes" id="UP000007519">
    <property type="component" value="Chromosome"/>
</dbReference>
<dbReference type="PANTHER" id="PTHR30004">
    <property type="entry name" value="4-HYDROXYTHREONINE-4-PHOSPHATE DEHYDROGENASE"/>
    <property type="match status" value="1"/>
</dbReference>
<reference evidence="5 6" key="1">
    <citation type="journal article" date="2012" name="Stand. Genomic Sci.">
        <title>Complete genome sequencing and analysis of Saprospira grandis str. Lewin, a predatory marine bacterium.</title>
        <authorList>
            <person name="Saw J.H."/>
            <person name="Yuryev A."/>
            <person name="Kanbe M."/>
            <person name="Hou S."/>
            <person name="Young A.G."/>
            <person name="Aizawa S."/>
            <person name="Alam M."/>
        </authorList>
    </citation>
    <scope>NUCLEOTIDE SEQUENCE [LARGE SCALE GENOMIC DNA]</scope>
    <source>
        <strain evidence="5 6">Lewin</strain>
    </source>
</reference>
<dbReference type="GO" id="GO:0046872">
    <property type="term" value="F:metal ion binding"/>
    <property type="evidence" value="ECO:0007669"/>
    <property type="project" value="UniProtKB-KW"/>
</dbReference>
<organism evidence="5 6">
    <name type="scientific">Saprospira grandis (strain Lewin)</name>
    <dbReference type="NCBI Taxonomy" id="984262"/>
    <lineage>
        <taxon>Bacteria</taxon>
        <taxon>Pseudomonadati</taxon>
        <taxon>Bacteroidota</taxon>
        <taxon>Saprospiria</taxon>
        <taxon>Saprospirales</taxon>
        <taxon>Saprospiraceae</taxon>
        <taxon>Saprospira</taxon>
    </lineage>
</organism>
<keyword evidence="3" id="KW-0520">NAD</keyword>
<evidence type="ECO:0000313" key="5">
    <source>
        <dbReference type="EMBL" id="AFC25007.1"/>
    </source>
</evidence>
<feature type="region of interest" description="Disordered" evidence="4">
    <location>
        <begin position="334"/>
        <end position="517"/>
    </location>
</feature>
<accession>H6L3Q9</accession>
<dbReference type="RefSeq" id="WP_015692622.1">
    <property type="nucleotide sequence ID" value="NC_016940.1"/>
</dbReference>
<dbReference type="Pfam" id="PF04166">
    <property type="entry name" value="PdxA"/>
    <property type="match status" value="1"/>
</dbReference>
<dbReference type="GO" id="GO:0050570">
    <property type="term" value="F:4-hydroxythreonine-4-phosphate dehydrogenase activity"/>
    <property type="evidence" value="ECO:0007669"/>
    <property type="project" value="UniProtKB-EC"/>
</dbReference>
<protein>
    <submittedName>
        <fullName evidence="5">4-hydroxythreonine-4-phosphate dehydrogenase</fullName>
        <ecNumber evidence="5">1.1.1.262</ecNumber>
    </submittedName>
</protein>
<dbReference type="EMBL" id="CP002831">
    <property type="protein sequence ID" value="AFC25007.1"/>
    <property type="molecule type" value="Genomic_DNA"/>
</dbReference>
<evidence type="ECO:0000256" key="3">
    <source>
        <dbReference type="ARBA" id="ARBA00023027"/>
    </source>
</evidence>
<dbReference type="EC" id="1.1.1.262" evidence="5"/>
<feature type="compositionally biased region" description="Basic and acidic residues" evidence="4">
    <location>
        <begin position="405"/>
        <end position="517"/>
    </location>
</feature>
<dbReference type="STRING" id="984262.SGRA_2278"/>
<dbReference type="NCBIfam" id="TIGR00557">
    <property type="entry name" value="pdxA"/>
    <property type="match status" value="1"/>
</dbReference>
<dbReference type="Gene3D" id="3.40.718.10">
    <property type="entry name" value="Isopropylmalate Dehydrogenase"/>
    <property type="match status" value="1"/>
</dbReference>
<dbReference type="KEGG" id="sgn:SGRA_2278"/>
<dbReference type="GO" id="GO:0051287">
    <property type="term" value="F:NAD binding"/>
    <property type="evidence" value="ECO:0007669"/>
    <property type="project" value="InterPro"/>
</dbReference>
<evidence type="ECO:0000256" key="1">
    <source>
        <dbReference type="ARBA" id="ARBA00022723"/>
    </source>
</evidence>
<dbReference type="InterPro" id="IPR005255">
    <property type="entry name" value="PdxA_fam"/>
</dbReference>
<dbReference type="PANTHER" id="PTHR30004:SF6">
    <property type="entry name" value="D-THREONATE 4-PHOSPHATE DEHYDROGENASE"/>
    <property type="match status" value="1"/>
</dbReference>
<keyword evidence="1" id="KW-0479">Metal-binding</keyword>
<name>H6L3Q9_SAPGL</name>
<evidence type="ECO:0000256" key="4">
    <source>
        <dbReference type="SAM" id="MobiDB-lite"/>
    </source>
</evidence>
<dbReference type="HOGENOM" id="CLU_040168_4_0_10"/>
<dbReference type="AlphaFoldDB" id="H6L3Q9"/>
<evidence type="ECO:0000256" key="2">
    <source>
        <dbReference type="ARBA" id="ARBA00023002"/>
    </source>
</evidence>
<dbReference type="SUPFAM" id="SSF53659">
    <property type="entry name" value="Isocitrate/Isopropylmalate dehydrogenase-like"/>
    <property type="match status" value="1"/>
</dbReference>
<evidence type="ECO:0000313" key="6">
    <source>
        <dbReference type="Proteomes" id="UP000007519"/>
    </source>
</evidence>
<feature type="compositionally biased region" description="Basic residues" evidence="4">
    <location>
        <begin position="384"/>
        <end position="401"/>
    </location>
</feature>
<dbReference type="eggNOG" id="COG3115">
    <property type="taxonomic scope" value="Bacteria"/>
</dbReference>
<keyword evidence="6" id="KW-1185">Reference proteome</keyword>